<feature type="domain" description="Condensation" evidence="1">
    <location>
        <begin position="18"/>
        <end position="230"/>
    </location>
</feature>
<dbReference type="AlphaFoldDB" id="A0A540WG64"/>
<dbReference type="EMBL" id="VIGB01000001">
    <property type="protein sequence ID" value="TQF08019.1"/>
    <property type="molecule type" value="Genomic_DNA"/>
</dbReference>
<dbReference type="InterPro" id="IPR010060">
    <property type="entry name" value="NRPS_synth"/>
</dbReference>
<dbReference type="InterPro" id="IPR001242">
    <property type="entry name" value="Condensation_dom"/>
</dbReference>
<evidence type="ECO:0000313" key="2">
    <source>
        <dbReference type="EMBL" id="TQF08019.1"/>
    </source>
</evidence>
<gene>
    <name evidence="2" type="ORF">E6W39_00205</name>
</gene>
<evidence type="ECO:0000313" key="3">
    <source>
        <dbReference type="Proteomes" id="UP000319103"/>
    </source>
</evidence>
<dbReference type="Gene3D" id="3.30.559.30">
    <property type="entry name" value="Nonribosomal peptide synthetase, condensation domain"/>
    <property type="match status" value="1"/>
</dbReference>
<dbReference type="Pfam" id="PF00668">
    <property type="entry name" value="Condensation"/>
    <property type="match status" value="1"/>
</dbReference>
<dbReference type="Proteomes" id="UP000319103">
    <property type="component" value="Unassembled WGS sequence"/>
</dbReference>
<name>A0A540WG64_9ACTN</name>
<accession>A0A540WG64</accession>
<protein>
    <recommendedName>
        <fullName evidence="1">Condensation domain-containing protein</fullName>
    </recommendedName>
</protein>
<dbReference type="NCBIfam" id="TIGR01720">
    <property type="entry name" value="NRPS-para261"/>
    <property type="match status" value="1"/>
</dbReference>
<dbReference type="SUPFAM" id="SSF52777">
    <property type="entry name" value="CoA-dependent acyltransferases"/>
    <property type="match status" value="1"/>
</dbReference>
<comment type="caution">
    <text evidence="2">The sequence shown here is derived from an EMBL/GenBank/DDBJ whole genome shotgun (WGS) entry which is preliminary data.</text>
</comment>
<dbReference type="PANTHER" id="PTHR45398:SF1">
    <property type="entry name" value="ENZYME, PUTATIVE (JCVI)-RELATED"/>
    <property type="match status" value="1"/>
</dbReference>
<sequence length="234" mass="25794">MAPVPRDLTAGRNTAGTARTVERALDAAATTRLLEPHSWADGATTQELLLTAFAAAYGDWSGAPTTALRMLHHGRHGLGTGGDLRSTLGWLSIDYPLVLPTAAAPGQTLLARVRDRLAATPRHGYGYGILRHLAAEPLRRRMRSLPTPEINFNYLGREDVAVPRPGQWRPAEERITDRFSPQEDRGSVLQLRIFVRRGRLVLELQYSESLHRSRTVASLADGFARQLTALLPPR</sequence>
<dbReference type="OrthoDB" id="2666477at2"/>
<dbReference type="PANTHER" id="PTHR45398">
    <property type="match status" value="1"/>
</dbReference>
<organism evidence="2 3">
    <name type="scientific">Kitasatospora acidiphila</name>
    <dbReference type="NCBI Taxonomy" id="2567942"/>
    <lineage>
        <taxon>Bacteria</taxon>
        <taxon>Bacillati</taxon>
        <taxon>Actinomycetota</taxon>
        <taxon>Actinomycetes</taxon>
        <taxon>Kitasatosporales</taxon>
        <taxon>Streptomycetaceae</taxon>
        <taxon>Kitasatospora</taxon>
    </lineage>
</organism>
<proteinExistence type="predicted"/>
<evidence type="ECO:0000259" key="1">
    <source>
        <dbReference type="Pfam" id="PF00668"/>
    </source>
</evidence>
<dbReference type="GO" id="GO:0003824">
    <property type="term" value="F:catalytic activity"/>
    <property type="evidence" value="ECO:0007669"/>
    <property type="project" value="InterPro"/>
</dbReference>
<reference evidence="2 3" key="1">
    <citation type="submission" date="2019-06" db="EMBL/GenBank/DDBJ databases">
        <title>Description of Kitasatospora acidophila sp. nov. isolated from pine grove soil, and reclassification of Streptomyces novaecaesareae to Kitasatospora novaeceasareae comb. nov.</title>
        <authorList>
            <person name="Kim M.J."/>
        </authorList>
    </citation>
    <scope>NUCLEOTIDE SEQUENCE [LARGE SCALE GENOMIC DNA]</scope>
    <source>
        <strain evidence="2 3">MMS16-CNU292</strain>
    </source>
</reference>
<keyword evidence="3" id="KW-1185">Reference proteome</keyword>